<name>A0A7M2Z097_9ACTN</name>
<dbReference type="EMBL" id="QQZY01000001">
    <property type="protein sequence ID" value="RDI75700.1"/>
    <property type="molecule type" value="Genomic_DNA"/>
</dbReference>
<comment type="similarity">
    <text evidence="1 3">Belongs to the TPP enzyme family.</text>
</comment>
<feature type="domain" description="Thiamine pyrophosphate enzyme central" evidence="4">
    <location>
        <begin position="219"/>
        <end position="352"/>
    </location>
</feature>
<dbReference type="GO" id="GO:0009099">
    <property type="term" value="P:L-valine biosynthetic process"/>
    <property type="evidence" value="ECO:0007669"/>
    <property type="project" value="TreeGrafter"/>
</dbReference>
<evidence type="ECO:0000313" key="7">
    <source>
        <dbReference type="EMBL" id="RDI75700.1"/>
    </source>
</evidence>
<dbReference type="Gene3D" id="3.40.50.970">
    <property type="match status" value="2"/>
</dbReference>
<dbReference type="InterPro" id="IPR012000">
    <property type="entry name" value="Thiamin_PyroP_enz_cen_dom"/>
</dbReference>
<evidence type="ECO:0000313" key="8">
    <source>
        <dbReference type="Proteomes" id="UP000254134"/>
    </source>
</evidence>
<keyword evidence="2 3" id="KW-0786">Thiamine pyrophosphate</keyword>
<dbReference type="GO" id="GO:0030976">
    <property type="term" value="F:thiamine pyrophosphate binding"/>
    <property type="evidence" value="ECO:0007669"/>
    <property type="project" value="InterPro"/>
</dbReference>
<dbReference type="PANTHER" id="PTHR18968">
    <property type="entry name" value="THIAMINE PYROPHOSPHATE ENZYMES"/>
    <property type="match status" value="1"/>
</dbReference>
<dbReference type="CDD" id="cd07035">
    <property type="entry name" value="TPP_PYR_POX_like"/>
    <property type="match status" value="1"/>
</dbReference>
<dbReference type="InterPro" id="IPR029035">
    <property type="entry name" value="DHS-like_NAD/FAD-binding_dom"/>
</dbReference>
<gene>
    <name evidence="7" type="ORF">Gocc_0119</name>
</gene>
<dbReference type="InterPro" id="IPR045229">
    <property type="entry name" value="TPP_enz"/>
</dbReference>
<dbReference type="InterPro" id="IPR012001">
    <property type="entry name" value="Thiamin_PyroP_enz_TPP-bd_dom"/>
</dbReference>
<dbReference type="Proteomes" id="UP000254134">
    <property type="component" value="Unassembled WGS sequence"/>
</dbReference>
<dbReference type="GO" id="GO:0050660">
    <property type="term" value="F:flavin adenine dinucleotide binding"/>
    <property type="evidence" value="ECO:0007669"/>
    <property type="project" value="TreeGrafter"/>
</dbReference>
<evidence type="ECO:0000259" key="4">
    <source>
        <dbReference type="Pfam" id="PF00205"/>
    </source>
</evidence>
<dbReference type="GO" id="GO:0000287">
    <property type="term" value="F:magnesium ion binding"/>
    <property type="evidence" value="ECO:0007669"/>
    <property type="project" value="InterPro"/>
</dbReference>
<dbReference type="InterPro" id="IPR030817">
    <property type="entry name" value="Myo_inos_IolD"/>
</dbReference>
<proteinExistence type="inferred from homology"/>
<comment type="caution">
    <text evidence="7">The sequence shown here is derived from an EMBL/GenBank/DDBJ whole genome shotgun (WGS) entry which is preliminary data.</text>
</comment>
<dbReference type="AlphaFoldDB" id="A0A7M2Z097"/>
<dbReference type="Pfam" id="PF02776">
    <property type="entry name" value="TPP_enzyme_N"/>
    <property type="match status" value="1"/>
</dbReference>
<dbReference type="Pfam" id="PF02775">
    <property type="entry name" value="TPP_enzyme_C"/>
    <property type="match status" value="1"/>
</dbReference>
<feature type="domain" description="Thiamine pyrophosphate enzyme TPP-binding" evidence="5">
    <location>
        <begin position="436"/>
        <end position="566"/>
    </location>
</feature>
<dbReference type="RefSeq" id="WP_114794600.1">
    <property type="nucleotide sequence ID" value="NZ_QQZY01000001.1"/>
</dbReference>
<evidence type="ECO:0000256" key="1">
    <source>
        <dbReference type="ARBA" id="ARBA00007812"/>
    </source>
</evidence>
<dbReference type="SUPFAM" id="SSF52467">
    <property type="entry name" value="DHS-like NAD/FAD-binding domain"/>
    <property type="match status" value="1"/>
</dbReference>
<evidence type="ECO:0000259" key="6">
    <source>
        <dbReference type="Pfam" id="PF02776"/>
    </source>
</evidence>
<dbReference type="PANTHER" id="PTHR18968:SF9">
    <property type="entry name" value="3D-(3,5_4)-TRIHYDROXYCYCLOHEXANE-1,2-DIONE HYDROLASE"/>
    <property type="match status" value="1"/>
</dbReference>
<dbReference type="GO" id="GO:0003984">
    <property type="term" value="F:acetolactate synthase activity"/>
    <property type="evidence" value="ECO:0007669"/>
    <property type="project" value="TreeGrafter"/>
</dbReference>
<reference evidence="8" key="2">
    <citation type="journal article" date="2019" name="MicrobiologyOpen">
        <title>High-quality draft genome sequence of Gaiella occulta isolated from a 150 meter deep mineral water borehole and comparison with the genome sequences of other deep-branching lineages of the phylum Actinobacteria.</title>
        <authorList>
            <person name="Severino R."/>
            <person name="Froufe H.J.C."/>
            <person name="Barroso C."/>
            <person name="Albuquerque L."/>
            <person name="Lobo-da-Cunha A."/>
            <person name="da Costa M.S."/>
            <person name="Egas C."/>
        </authorList>
    </citation>
    <scope>NUCLEOTIDE SEQUENCE [LARGE SCALE GENOMIC DNA]</scope>
    <source>
        <strain evidence="8">F2-233</strain>
    </source>
</reference>
<dbReference type="GO" id="GO:0005948">
    <property type="term" value="C:acetolactate synthase complex"/>
    <property type="evidence" value="ECO:0007669"/>
    <property type="project" value="TreeGrafter"/>
</dbReference>
<evidence type="ECO:0000256" key="3">
    <source>
        <dbReference type="RuleBase" id="RU362132"/>
    </source>
</evidence>
<dbReference type="InterPro" id="IPR029061">
    <property type="entry name" value="THDP-binding"/>
</dbReference>
<dbReference type="Gene3D" id="3.40.50.1220">
    <property type="entry name" value="TPP-binding domain"/>
    <property type="match status" value="1"/>
</dbReference>
<evidence type="ECO:0000256" key="2">
    <source>
        <dbReference type="ARBA" id="ARBA00023052"/>
    </source>
</evidence>
<sequence>MKTVRLTAAQAIVRFLVAQRTIVDGREAPLFPGVFAIFGHGNVTGLGNALEEARDVLPTYRGQNEQGMALAATAFAKATRRRQIMVATSSIGPGATNMVTAAAAAHADRLPLLLLAGDTFQSRIPDPVLQQLERFEAPSVTVNDAFRPVTRYWDRIVRPEQVVQSLPLAVETMLDPADCGPAFIGLPQDVQTEAYDFPERLFEPRVHELRRPRPDRRQLAAAAEALRGARRPLVVAGGGVHYSLAEQELAGFAEAHGLPVVETVAGKSSLVAAHPCYSGPIGVLGCPQANRLAAEADVVLAIGTRLQDFTTGSWTVFGEDARIVALNVARFDATKHLAQPLVADAREGLRELDELLRGWSAGPAWIERARQEAEDLERFVAEATRPGPDGELPSYAQVVGAVNRLSGEHDYALTASGGFPGELNANWLAKGVATFDCEYGYSCMGYEIAGAWGARMARSDGEVIAFLGDGSYLMLNSDLLSSVVSGHKLIVILCDNGGYAVIERLQVGQGGAPFNNMFSGIGPHAVEVDWVAHARSLGCEAEAVTTVAELEEAFGRARRADRTTVIALKTAPQVWTDSGAFWEVGVPEVTPRPEVAAARERLLAGKRGQRVGW</sequence>
<evidence type="ECO:0000259" key="5">
    <source>
        <dbReference type="Pfam" id="PF02775"/>
    </source>
</evidence>
<accession>A0A7M2Z097</accession>
<organism evidence="7 8">
    <name type="scientific">Gaiella occulta</name>
    <dbReference type="NCBI Taxonomy" id="1002870"/>
    <lineage>
        <taxon>Bacteria</taxon>
        <taxon>Bacillati</taxon>
        <taxon>Actinomycetota</taxon>
        <taxon>Thermoleophilia</taxon>
        <taxon>Gaiellales</taxon>
        <taxon>Gaiellaceae</taxon>
        <taxon>Gaiella</taxon>
    </lineage>
</organism>
<keyword evidence="8" id="KW-1185">Reference proteome</keyword>
<dbReference type="InterPro" id="IPR011766">
    <property type="entry name" value="TPP_enzyme_TPP-bd"/>
</dbReference>
<protein>
    <submittedName>
        <fullName evidence="7">Acetolactate synthase</fullName>
    </submittedName>
</protein>
<dbReference type="OrthoDB" id="3194735at2"/>
<dbReference type="Pfam" id="PF00205">
    <property type="entry name" value="TPP_enzyme_M"/>
    <property type="match status" value="1"/>
</dbReference>
<dbReference type="GO" id="GO:0016823">
    <property type="term" value="F:hydrolase activity, acting on acid carbon-carbon bonds, in ketonic substances"/>
    <property type="evidence" value="ECO:0007669"/>
    <property type="project" value="InterPro"/>
</dbReference>
<dbReference type="NCBIfam" id="TIGR04377">
    <property type="entry name" value="myo_inos_iolD"/>
    <property type="match status" value="1"/>
</dbReference>
<feature type="domain" description="Thiamine pyrophosphate enzyme N-terminal TPP-binding" evidence="6">
    <location>
        <begin position="43"/>
        <end position="130"/>
    </location>
</feature>
<dbReference type="GO" id="GO:0009097">
    <property type="term" value="P:isoleucine biosynthetic process"/>
    <property type="evidence" value="ECO:0007669"/>
    <property type="project" value="TreeGrafter"/>
</dbReference>
<dbReference type="SUPFAM" id="SSF52518">
    <property type="entry name" value="Thiamin diphosphate-binding fold (THDP-binding)"/>
    <property type="match status" value="2"/>
</dbReference>
<dbReference type="GO" id="GO:0019310">
    <property type="term" value="P:inositol catabolic process"/>
    <property type="evidence" value="ECO:0007669"/>
    <property type="project" value="InterPro"/>
</dbReference>
<reference evidence="7 8" key="1">
    <citation type="submission" date="2018-07" db="EMBL/GenBank/DDBJ databases">
        <title>High-quality-draft genome sequence of Gaiella occulta.</title>
        <authorList>
            <person name="Severino R."/>
            <person name="Froufe H.J.C."/>
            <person name="Rainey F.A."/>
            <person name="Barroso C."/>
            <person name="Albuquerque L."/>
            <person name="Lobo-Da-Cunha A."/>
            <person name="Da Costa M.S."/>
            <person name="Egas C."/>
        </authorList>
    </citation>
    <scope>NUCLEOTIDE SEQUENCE [LARGE SCALE GENOMIC DNA]</scope>
    <source>
        <strain evidence="7 8">F2-233</strain>
    </source>
</reference>